<protein>
    <submittedName>
        <fullName evidence="2">Uncharacterized protein</fullName>
    </submittedName>
</protein>
<dbReference type="InterPro" id="IPR038973">
    <property type="entry name" value="MutL/Mlh/Pms-like"/>
</dbReference>
<dbReference type="PANTHER" id="PTHR10073:SF12">
    <property type="entry name" value="DNA MISMATCH REPAIR PROTEIN MLH1"/>
    <property type="match status" value="1"/>
</dbReference>
<dbReference type="Gene3D" id="3.30.565.10">
    <property type="entry name" value="Histidine kinase-like ATPase, C-terminal domain"/>
    <property type="match status" value="1"/>
</dbReference>
<dbReference type="InterPro" id="IPR014762">
    <property type="entry name" value="DNA_mismatch_repair_CS"/>
</dbReference>
<dbReference type="GO" id="GO:0016887">
    <property type="term" value="F:ATP hydrolysis activity"/>
    <property type="evidence" value="ECO:0007669"/>
    <property type="project" value="InterPro"/>
</dbReference>
<dbReference type="SUPFAM" id="SSF55874">
    <property type="entry name" value="ATPase domain of HSP90 chaperone/DNA topoisomerase II/histidine kinase"/>
    <property type="match status" value="1"/>
</dbReference>
<dbReference type="AlphaFoldDB" id="A0A815Z9Q4"/>
<organism evidence="2 4">
    <name type="scientific">Rotaria magnacalcarata</name>
    <dbReference type="NCBI Taxonomy" id="392030"/>
    <lineage>
        <taxon>Eukaryota</taxon>
        <taxon>Metazoa</taxon>
        <taxon>Spiralia</taxon>
        <taxon>Gnathifera</taxon>
        <taxon>Rotifera</taxon>
        <taxon>Eurotatoria</taxon>
        <taxon>Bdelloidea</taxon>
        <taxon>Philodinida</taxon>
        <taxon>Philodinidae</taxon>
        <taxon>Rotaria</taxon>
    </lineage>
</organism>
<dbReference type="CDD" id="cd16926">
    <property type="entry name" value="HATPase_MutL-MLH-PMS-like"/>
    <property type="match status" value="1"/>
</dbReference>
<dbReference type="EMBL" id="CAJOBH010153748">
    <property type="protein sequence ID" value="CAF4855187.1"/>
    <property type="molecule type" value="Genomic_DNA"/>
</dbReference>
<dbReference type="PROSITE" id="PS00058">
    <property type="entry name" value="DNA_MISMATCH_REPAIR_1"/>
    <property type="match status" value="1"/>
</dbReference>
<dbReference type="Pfam" id="PF13589">
    <property type="entry name" value="HATPase_c_3"/>
    <property type="match status" value="1"/>
</dbReference>
<dbReference type="PANTHER" id="PTHR10073">
    <property type="entry name" value="DNA MISMATCH REPAIR PROTEIN MLH, PMS, MUTL"/>
    <property type="match status" value="1"/>
</dbReference>
<dbReference type="GO" id="GO:0005524">
    <property type="term" value="F:ATP binding"/>
    <property type="evidence" value="ECO:0007669"/>
    <property type="project" value="InterPro"/>
</dbReference>
<comment type="similarity">
    <text evidence="1">Belongs to the DNA mismatch repair MutL/HexB family.</text>
</comment>
<evidence type="ECO:0000313" key="2">
    <source>
        <dbReference type="EMBL" id="CAF1582118.1"/>
    </source>
</evidence>
<accession>A0A815Z9Q4</accession>
<dbReference type="GO" id="GO:0032389">
    <property type="term" value="C:MutLalpha complex"/>
    <property type="evidence" value="ECO:0007669"/>
    <property type="project" value="TreeGrafter"/>
</dbReference>
<dbReference type="GO" id="GO:0030983">
    <property type="term" value="F:mismatched DNA binding"/>
    <property type="evidence" value="ECO:0007669"/>
    <property type="project" value="InterPro"/>
</dbReference>
<dbReference type="NCBIfam" id="TIGR00585">
    <property type="entry name" value="mutl"/>
    <property type="match status" value="1"/>
</dbReference>
<reference evidence="2" key="1">
    <citation type="submission" date="2021-02" db="EMBL/GenBank/DDBJ databases">
        <authorList>
            <person name="Nowell W R."/>
        </authorList>
    </citation>
    <scope>NUCLEOTIDE SEQUENCE</scope>
</reference>
<comment type="caution">
    <text evidence="2">The sequence shown here is derived from an EMBL/GenBank/DDBJ whole genome shotgun (WGS) entry which is preliminary data.</text>
</comment>
<dbReference type="Proteomes" id="UP000681967">
    <property type="component" value="Unassembled WGS sequence"/>
</dbReference>
<name>A0A815Z9Q4_9BILA</name>
<dbReference type="EMBL" id="CAJNOV010015974">
    <property type="protein sequence ID" value="CAF1582118.1"/>
    <property type="molecule type" value="Genomic_DNA"/>
</dbReference>
<dbReference type="GO" id="GO:0006298">
    <property type="term" value="P:mismatch repair"/>
    <property type="evidence" value="ECO:0007669"/>
    <property type="project" value="InterPro"/>
</dbReference>
<dbReference type="Proteomes" id="UP000663855">
    <property type="component" value="Unassembled WGS sequence"/>
</dbReference>
<dbReference type="InterPro" id="IPR036890">
    <property type="entry name" value="HATPase_C_sf"/>
</dbReference>
<sequence>MFFLHFFCFRHFSFRHFSTTPLILLINNSYINQQDLFDDNRYRSIIVFLISKLLCEVHRRRSKSEHEWHRLYIEVPEENPLPTFDLFSDLLCLLATLCYNHSDYQNQVRQTSGTIESSLSMTQIDLNQPKAQPSVTCLDAGAHTIQIHVKQGGLKSIEIRDDGCGISKVDLPLVCERFAASKLKNFDDLYHLNTYGFRGEALASLSYAGHVKIISKIAESPCAYACEYEDGQIRPSTSIKPCAGTNGTLIVIEGLFYNNPKRLKMIKSASEEYTKMIDCVMKMALRNTHVSFSLKHDTQIGPDVQTNRKEATTILHNMKMLYGTDMVKDM</sequence>
<proteinExistence type="inferred from homology"/>
<evidence type="ECO:0000313" key="3">
    <source>
        <dbReference type="EMBL" id="CAF4855187.1"/>
    </source>
</evidence>
<evidence type="ECO:0000256" key="1">
    <source>
        <dbReference type="ARBA" id="ARBA00006082"/>
    </source>
</evidence>
<dbReference type="GO" id="GO:0140664">
    <property type="term" value="F:ATP-dependent DNA damage sensor activity"/>
    <property type="evidence" value="ECO:0007669"/>
    <property type="project" value="InterPro"/>
</dbReference>
<dbReference type="InterPro" id="IPR002099">
    <property type="entry name" value="MutL/Mlh/PMS"/>
</dbReference>
<gene>
    <name evidence="3" type="ORF">BYL167_LOCUS50356</name>
    <name evidence="2" type="ORF">CJN711_LOCUS33083</name>
</gene>
<evidence type="ECO:0000313" key="4">
    <source>
        <dbReference type="Proteomes" id="UP000663855"/>
    </source>
</evidence>